<name>A0A6C0D849_9ZZZZ</name>
<dbReference type="AlphaFoldDB" id="A0A6C0D849"/>
<reference evidence="1" key="1">
    <citation type="journal article" date="2020" name="Nature">
        <title>Giant virus diversity and host interactions through global metagenomics.</title>
        <authorList>
            <person name="Schulz F."/>
            <person name="Roux S."/>
            <person name="Paez-Espino D."/>
            <person name="Jungbluth S."/>
            <person name="Walsh D.A."/>
            <person name="Denef V.J."/>
            <person name="McMahon K.D."/>
            <person name="Konstantinidis K.T."/>
            <person name="Eloe-Fadrosh E.A."/>
            <person name="Kyrpides N.C."/>
            <person name="Woyke T."/>
        </authorList>
    </citation>
    <scope>NUCLEOTIDE SEQUENCE</scope>
    <source>
        <strain evidence="1">GVMAG-M-3300023174-129</strain>
    </source>
</reference>
<accession>A0A6C0D849</accession>
<proteinExistence type="predicted"/>
<dbReference type="EMBL" id="MN739541">
    <property type="protein sequence ID" value="QHT12109.1"/>
    <property type="molecule type" value="Genomic_DNA"/>
</dbReference>
<dbReference type="PANTHER" id="PTHR37948">
    <property type="entry name" value="ZGC:113208"/>
    <property type="match status" value="1"/>
</dbReference>
<sequence length="204" mass="23484">MTQMLSELKKKGKPFASFHKGTTIHVNDKMQKNYSYVLSEEPSENLVFKPYATPEEMLCAGVFEGKYLNDCLEEFPQEWFIKAIALDKLRPEGADPSINALGVKSRQPLKAWKEAGWVPGGGKSKPHPILSSKDTNPDPRGWFQWYCRYYMGRRIPELDKVQISRWKAFTRHAGQIKKNCKPGDLSCRPVQRQALLQWAHNPYI</sequence>
<organism evidence="1">
    <name type="scientific">viral metagenome</name>
    <dbReference type="NCBI Taxonomy" id="1070528"/>
    <lineage>
        <taxon>unclassified sequences</taxon>
        <taxon>metagenomes</taxon>
        <taxon>organismal metagenomes</taxon>
    </lineage>
</organism>
<protein>
    <submittedName>
        <fullName evidence="1">Uncharacterized protein</fullName>
    </submittedName>
</protein>
<evidence type="ECO:0000313" key="1">
    <source>
        <dbReference type="EMBL" id="QHT12109.1"/>
    </source>
</evidence>
<dbReference type="PANTHER" id="PTHR37948:SF1">
    <property type="entry name" value="BLL5189 PROTEIN"/>
    <property type="match status" value="1"/>
</dbReference>